<dbReference type="AlphaFoldDB" id="M8EAD3"/>
<gene>
    <name evidence="2" type="ORF">I532_12424</name>
</gene>
<feature type="chain" id="PRO_5039614196" description="Lipoprotein" evidence="1">
    <location>
        <begin position="22"/>
        <end position="142"/>
    </location>
</feature>
<protein>
    <recommendedName>
        <fullName evidence="4">Lipoprotein</fullName>
    </recommendedName>
</protein>
<evidence type="ECO:0008006" key="4">
    <source>
        <dbReference type="Google" id="ProtNLM"/>
    </source>
</evidence>
<dbReference type="GeneID" id="89497467"/>
<evidence type="ECO:0000313" key="2">
    <source>
        <dbReference type="EMBL" id="EMT52460.1"/>
    </source>
</evidence>
<dbReference type="PATRIC" id="fig|1300222.3.peg.2593"/>
<proteinExistence type="predicted"/>
<organism evidence="2 3">
    <name type="scientific">Brevibacillus borstelensis AK1</name>
    <dbReference type="NCBI Taxonomy" id="1300222"/>
    <lineage>
        <taxon>Bacteria</taxon>
        <taxon>Bacillati</taxon>
        <taxon>Bacillota</taxon>
        <taxon>Bacilli</taxon>
        <taxon>Bacillales</taxon>
        <taxon>Paenibacillaceae</taxon>
        <taxon>Brevibacillus</taxon>
    </lineage>
</organism>
<dbReference type="RefSeq" id="WP_003388573.1">
    <property type="nucleotide sequence ID" value="NZ_APBN01000004.1"/>
</dbReference>
<name>M8EAD3_9BACL</name>
<dbReference type="OrthoDB" id="2475592at2"/>
<dbReference type="PROSITE" id="PS51257">
    <property type="entry name" value="PROKAR_LIPOPROTEIN"/>
    <property type="match status" value="1"/>
</dbReference>
<accession>M8EAD3</accession>
<evidence type="ECO:0000256" key="1">
    <source>
        <dbReference type="SAM" id="SignalP"/>
    </source>
</evidence>
<reference evidence="2 3" key="1">
    <citation type="submission" date="2013-03" db="EMBL/GenBank/DDBJ databases">
        <title>Assembly of a new bacterial strain Brevibacillus borstelensis AK1.</title>
        <authorList>
            <person name="Rajan I."/>
            <person name="PoliReddy D."/>
            <person name="Sugumar T."/>
            <person name="Rathinam K."/>
            <person name="Alqarawi S."/>
            <person name="Khalil A.B."/>
            <person name="Sivakumar N."/>
        </authorList>
    </citation>
    <scope>NUCLEOTIDE SEQUENCE [LARGE SCALE GENOMIC DNA]</scope>
    <source>
        <strain evidence="2 3">AK1</strain>
    </source>
</reference>
<sequence>MRRILLTVKLILSVLLLSSCANNSLSTDTQKTTNEIASWPYPYVKVENRVYVIESDENKVELVEKENIGEQIGTVEEKYDFEGDEQTSQATIASNYLEKGTKLFTIKNVDPSDHIAFEKSEGVFVKVTEESAVAKKPTDKTN</sequence>
<evidence type="ECO:0000313" key="3">
    <source>
        <dbReference type="Proteomes" id="UP000012081"/>
    </source>
</evidence>
<keyword evidence="1" id="KW-0732">Signal</keyword>
<dbReference type="EMBL" id="APBN01000004">
    <property type="protein sequence ID" value="EMT52460.1"/>
    <property type="molecule type" value="Genomic_DNA"/>
</dbReference>
<keyword evidence="3" id="KW-1185">Reference proteome</keyword>
<dbReference type="Proteomes" id="UP000012081">
    <property type="component" value="Unassembled WGS sequence"/>
</dbReference>
<feature type="signal peptide" evidence="1">
    <location>
        <begin position="1"/>
        <end position="21"/>
    </location>
</feature>
<comment type="caution">
    <text evidence="2">The sequence shown here is derived from an EMBL/GenBank/DDBJ whole genome shotgun (WGS) entry which is preliminary data.</text>
</comment>